<protein>
    <submittedName>
        <fullName evidence="6">Class I SAM-dependent methyltransferase</fullName>
    </submittedName>
</protein>
<dbReference type="Gene3D" id="3.40.50.150">
    <property type="entry name" value="Vaccinia Virus protein VP39"/>
    <property type="match status" value="1"/>
</dbReference>
<dbReference type="InterPro" id="IPR041698">
    <property type="entry name" value="Methyltransf_25"/>
</dbReference>
<keyword evidence="1 6" id="KW-0489">Methyltransferase</keyword>
<dbReference type="GO" id="GO:0032259">
    <property type="term" value="P:methylation"/>
    <property type="evidence" value="ECO:0007669"/>
    <property type="project" value="UniProtKB-KW"/>
</dbReference>
<dbReference type="Pfam" id="PF13649">
    <property type="entry name" value="Methyltransf_25"/>
    <property type="match status" value="1"/>
</dbReference>
<keyword evidence="2" id="KW-0808">Transferase</keyword>
<dbReference type="InterPro" id="IPR029063">
    <property type="entry name" value="SAM-dependent_MTases_sf"/>
</dbReference>
<dbReference type="CDD" id="cd02440">
    <property type="entry name" value="AdoMet_MTases"/>
    <property type="match status" value="1"/>
</dbReference>
<accession>A0A939IXD1</accession>
<dbReference type="GO" id="GO:0008168">
    <property type="term" value="F:methyltransferase activity"/>
    <property type="evidence" value="ECO:0007669"/>
    <property type="project" value="UniProtKB-KW"/>
</dbReference>
<proteinExistence type="predicted"/>
<sequence length="252" mass="26870">MPTWKQILANNPDHSENYAARWRGFVEEGRDIDGEARLIDAMAKRGSRIFDAGCGTGRIGGYLAARGHHVCGTDLDPVLIGYAEKDFPQASWATGDLTEGDRPEGLFDITVCAGNVFWFIAPEGRVPALETIRRSLAPGGRAAIAFGAGRGYHFAQFFADCRTAGLAPVHTFESWDLEPFTEASDYLVAIMRAADDSDNAPVDGKEHATGPTTPTGVHPMDLSGLTVAPVKADLPGEGGCKSRRPGNGHATS</sequence>
<evidence type="ECO:0000256" key="4">
    <source>
        <dbReference type="SAM" id="MobiDB-lite"/>
    </source>
</evidence>
<gene>
    <name evidence="6" type="ORF">JZY06_02755</name>
</gene>
<dbReference type="Proteomes" id="UP000664332">
    <property type="component" value="Unassembled WGS sequence"/>
</dbReference>
<comment type="caution">
    <text evidence="6">The sequence shown here is derived from an EMBL/GenBank/DDBJ whole genome shotgun (WGS) entry which is preliminary data.</text>
</comment>
<name>A0A939IXD1_9CORY</name>
<dbReference type="AlphaFoldDB" id="A0A939IXD1"/>
<organism evidence="6 7">
    <name type="scientific">Corynebacterium mendelii</name>
    <dbReference type="NCBI Taxonomy" id="2765362"/>
    <lineage>
        <taxon>Bacteria</taxon>
        <taxon>Bacillati</taxon>
        <taxon>Actinomycetota</taxon>
        <taxon>Actinomycetes</taxon>
        <taxon>Mycobacteriales</taxon>
        <taxon>Corynebacteriaceae</taxon>
        <taxon>Corynebacterium</taxon>
    </lineage>
</organism>
<evidence type="ECO:0000256" key="1">
    <source>
        <dbReference type="ARBA" id="ARBA00022603"/>
    </source>
</evidence>
<dbReference type="PANTHER" id="PTHR43464">
    <property type="entry name" value="METHYLTRANSFERASE"/>
    <property type="match status" value="1"/>
</dbReference>
<feature type="domain" description="Methyltransferase" evidence="5">
    <location>
        <begin position="49"/>
        <end position="140"/>
    </location>
</feature>
<keyword evidence="3" id="KW-0949">S-adenosyl-L-methionine</keyword>
<dbReference type="EMBL" id="JAFLEQ010000003">
    <property type="protein sequence ID" value="MBN9643552.1"/>
    <property type="molecule type" value="Genomic_DNA"/>
</dbReference>
<dbReference type="PANTHER" id="PTHR43464:SF19">
    <property type="entry name" value="UBIQUINONE BIOSYNTHESIS O-METHYLTRANSFERASE, MITOCHONDRIAL"/>
    <property type="match status" value="1"/>
</dbReference>
<evidence type="ECO:0000256" key="2">
    <source>
        <dbReference type="ARBA" id="ARBA00022679"/>
    </source>
</evidence>
<reference evidence="6" key="1">
    <citation type="submission" date="2021-03" db="EMBL/GenBank/DDBJ databases">
        <authorList>
            <person name="Sun Q."/>
        </authorList>
    </citation>
    <scope>NUCLEOTIDE SEQUENCE</scope>
    <source>
        <strain evidence="6">CCM 8862</strain>
    </source>
</reference>
<dbReference type="SUPFAM" id="SSF53335">
    <property type="entry name" value="S-adenosyl-L-methionine-dependent methyltransferases"/>
    <property type="match status" value="1"/>
</dbReference>
<keyword evidence="7" id="KW-1185">Reference proteome</keyword>
<evidence type="ECO:0000256" key="3">
    <source>
        <dbReference type="ARBA" id="ARBA00022691"/>
    </source>
</evidence>
<feature type="region of interest" description="Disordered" evidence="4">
    <location>
        <begin position="198"/>
        <end position="252"/>
    </location>
</feature>
<evidence type="ECO:0000313" key="7">
    <source>
        <dbReference type="Proteomes" id="UP000664332"/>
    </source>
</evidence>
<evidence type="ECO:0000259" key="5">
    <source>
        <dbReference type="Pfam" id="PF13649"/>
    </source>
</evidence>
<evidence type="ECO:0000313" key="6">
    <source>
        <dbReference type="EMBL" id="MBN9643552.1"/>
    </source>
</evidence>